<dbReference type="EMBL" id="JAZIBG010000019">
    <property type="protein sequence ID" value="MEF7613526.1"/>
    <property type="molecule type" value="Genomic_DNA"/>
</dbReference>
<dbReference type="InterPro" id="IPR036388">
    <property type="entry name" value="WH-like_DNA-bd_sf"/>
</dbReference>
<evidence type="ECO:0000256" key="1">
    <source>
        <dbReference type="ARBA" id="ARBA00023015"/>
    </source>
</evidence>
<dbReference type="RefSeq" id="WP_332288470.1">
    <property type="nucleotide sequence ID" value="NZ_JAZIBG010000019.1"/>
</dbReference>
<dbReference type="GO" id="GO:0045892">
    <property type="term" value="P:negative regulation of DNA-templated transcription"/>
    <property type="evidence" value="ECO:0007669"/>
    <property type="project" value="TreeGrafter"/>
</dbReference>
<dbReference type="AlphaFoldDB" id="A0AAW9Q120"/>
<comment type="caution">
    <text evidence="6">The sequence shown here is derived from an EMBL/GenBank/DDBJ whole genome shotgun (WGS) entry which is preliminary data.</text>
</comment>
<dbReference type="Gene3D" id="1.10.10.10">
    <property type="entry name" value="Winged helix-like DNA-binding domain superfamily/Winged helix DNA-binding domain"/>
    <property type="match status" value="1"/>
</dbReference>
<dbReference type="PROSITE" id="PS51078">
    <property type="entry name" value="ICLR_ED"/>
    <property type="match status" value="1"/>
</dbReference>
<dbReference type="Proteomes" id="UP001336250">
    <property type="component" value="Unassembled WGS sequence"/>
</dbReference>
<dbReference type="PROSITE" id="PS51077">
    <property type="entry name" value="HTH_ICLR"/>
    <property type="match status" value="1"/>
</dbReference>
<dbReference type="PANTHER" id="PTHR30136">
    <property type="entry name" value="HELIX-TURN-HELIX TRANSCRIPTIONAL REGULATOR, ICLR FAMILY"/>
    <property type="match status" value="1"/>
</dbReference>
<evidence type="ECO:0000259" key="5">
    <source>
        <dbReference type="PROSITE" id="PS51078"/>
    </source>
</evidence>
<dbReference type="InterPro" id="IPR005471">
    <property type="entry name" value="Tscrpt_reg_IclR_N"/>
</dbReference>
<proteinExistence type="predicted"/>
<dbReference type="InterPro" id="IPR036390">
    <property type="entry name" value="WH_DNA-bd_sf"/>
</dbReference>
<dbReference type="PANTHER" id="PTHR30136:SF35">
    <property type="entry name" value="HTH-TYPE TRANSCRIPTIONAL REGULATOR RV1719"/>
    <property type="match status" value="1"/>
</dbReference>
<feature type="domain" description="IclR-ED" evidence="5">
    <location>
        <begin position="70"/>
        <end position="253"/>
    </location>
</feature>
<evidence type="ECO:0000313" key="6">
    <source>
        <dbReference type="EMBL" id="MEF7613526.1"/>
    </source>
</evidence>
<dbReference type="GO" id="GO:0003700">
    <property type="term" value="F:DNA-binding transcription factor activity"/>
    <property type="evidence" value="ECO:0007669"/>
    <property type="project" value="TreeGrafter"/>
</dbReference>
<keyword evidence="1" id="KW-0805">Transcription regulation</keyword>
<dbReference type="InterPro" id="IPR014757">
    <property type="entry name" value="Tscrpt_reg_IclR_C"/>
</dbReference>
<keyword evidence="3" id="KW-0804">Transcription</keyword>
<dbReference type="InterPro" id="IPR029016">
    <property type="entry name" value="GAF-like_dom_sf"/>
</dbReference>
<dbReference type="GO" id="GO:0003677">
    <property type="term" value="F:DNA binding"/>
    <property type="evidence" value="ECO:0007669"/>
    <property type="project" value="UniProtKB-KW"/>
</dbReference>
<dbReference type="InterPro" id="IPR050707">
    <property type="entry name" value="HTH_MetabolicPath_Reg"/>
</dbReference>
<keyword evidence="2" id="KW-0238">DNA-binding</keyword>
<protein>
    <submittedName>
        <fullName evidence="6">Helix-turn-helix domain-containing protein</fullName>
    </submittedName>
</protein>
<dbReference type="FunFam" id="1.10.10.10:FF:000056">
    <property type="entry name" value="IclR family transcriptional regulator"/>
    <property type="match status" value="1"/>
</dbReference>
<evidence type="ECO:0000256" key="2">
    <source>
        <dbReference type="ARBA" id="ARBA00023125"/>
    </source>
</evidence>
<dbReference type="SUPFAM" id="SSF46785">
    <property type="entry name" value="Winged helix' DNA-binding domain"/>
    <property type="match status" value="1"/>
</dbReference>
<name>A0AAW9Q120_9BURK</name>
<gene>
    <name evidence="6" type="ORF">V4F39_06340</name>
</gene>
<keyword evidence="7" id="KW-1185">Reference proteome</keyword>
<evidence type="ECO:0000256" key="3">
    <source>
        <dbReference type="ARBA" id="ARBA00023163"/>
    </source>
</evidence>
<dbReference type="Pfam" id="PF09339">
    <property type="entry name" value="HTH_IclR"/>
    <property type="match status" value="1"/>
</dbReference>
<dbReference type="SMART" id="SM00346">
    <property type="entry name" value="HTH_ICLR"/>
    <property type="match status" value="1"/>
</dbReference>
<reference evidence="6 7" key="1">
    <citation type="submission" date="2024-02" db="EMBL/GenBank/DDBJ databases">
        <title>Genome sequence of Aquincola sp. MAHUQ-54.</title>
        <authorList>
            <person name="Huq M.A."/>
        </authorList>
    </citation>
    <scope>NUCLEOTIDE SEQUENCE [LARGE SCALE GENOMIC DNA]</scope>
    <source>
        <strain evidence="6 7">MAHUQ-54</strain>
    </source>
</reference>
<evidence type="ECO:0000259" key="4">
    <source>
        <dbReference type="PROSITE" id="PS51077"/>
    </source>
</evidence>
<organism evidence="6 7">
    <name type="scientific">Aquincola agrisoli</name>
    <dbReference type="NCBI Taxonomy" id="3119538"/>
    <lineage>
        <taxon>Bacteria</taxon>
        <taxon>Pseudomonadati</taxon>
        <taxon>Pseudomonadota</taxon>
        <taxon>Betaproteobacteria</taxon>
        <taxon>Burkholderiales</taxon>
        <taxon>Sphaerotilaceae</taxon>
        <taxon>Aquincola</taxon>
    </lineage>
</organism>
<accession>A0AAW9Q120</accession>
<dbReference type="SUPFAM" id="SSF55781">
    <property type="entry name" value="GAF domain-like"/>
    <property type="match status" value="1"/>
</dbReference>
<feature type="domain" description="HTH iclR-type" evidence="4">
    <location>
        <begin position="7"/>
        <end position="69"/>
    </location>
</feature>
<sequence>MDRHEEVKSAARVLTLLELFESRQVPLTLREIVELTGFPQSSTAALLATLIRKGYVAHDRRSHEYVPTARVAQLGSWIADDGLAAEPALQRAIEQLHRVTGETAVAAVRRGTYAQYVIVAQRARPKVVPTEPGVLRPVCSSGTGIALLSLEDDQALRRLVARAQRERRGIVKVTTLPRVREAVEQVRRHGFAMSRHGVFDGTGMIAMPLPWPVRGHPVAFGVGGPVTRLDAKMALIVRELRLAVQGVLGPMDP</sequence>
<dbReference type="Gene3D" id="3.30.450.40">
    <property type="match status" value="1"/>
</dbReference>
<dbReference type="Pfam" id="PF01614">
    <property type="entry name" value="IclR_C"/>
    <property type="match status" value="1"/>
</dbReference>
<evidence type="ECO:0000313" key="7">
    <source>
        <dbReference type="Proteomes" id="UP001336250"/>
    </source>
</evidence>